<dbReference type="PaxDb" id="4081-Solyc05g025800.1.1"/>
<dbReference type="Gramene" id="Solyc05g025800.1.1">
    <property type="protein sequence ID" value="Solyc05g025800.1.1.1"/>
    <property type="gene ID" value="Solyc05g025800.1"/>
</dbReference>
<sequence length="50" mass="5854">MRSLQNFQGKTVAKNLVQMDSKYKYLKGEITVLEWKMNFEILKLSSNSNV</sequence>
<accession>A0A3Q7GKR2</accession>
<dbReference type="EnsemblPlants" id="Solyc05g025800.1.1">
    <property type="protein sequence ID" value="Solyc05g025800.1.1.1"/>
    <property type="gene ID" value="Solyc05g025800.1"/>
</dbReference>
<dbReference type="InParanoid" id="A0A3Q7GKR2"/>
<organism evidence="1">
    <name type="scientific">Solanum lycopersicum</name>
    <name type="common">Tomato</name>
    <name type="synonym">Lycopersicon esculentum</name>
    <dbReference type="NCBI Taxonomy" id="4081"/>
    <lineage>
        <taxon>Eukaryota</taxon>
        <taxon>Viridiplantae</taxon>
        <taxon>Streptophyta</taxon>
        <taxon>Embryophyta</taxon>
        <taxon>Tracheophyta</taxon>
        <taxon>Spermatophyta</taxon>
        <taxon>Magnoliopsida</taxon>
        <taxon>eudicotyledons</taxon>
        <taxon>Gunneridae</taxon>
        <taxon>Pentapetalae</taxon>
        <taxon>asterids</taxon>
        <taxon>lamiids</taxon>
        <taxon>Solanales</taxon>
        <taxon>Solanaceae</taxon>
        <taxon>Solanoideae</taxon>
        <taxon>Solaneae</taxon>
        <taxon>Solanum</taxon>
        <taxon>Solanum subgen. Lycopersicon</taxon>
    </lineage>
</organism>
<proteinExistence type="predicted"/>
<protein>
    <submittedName>
        <fullName evidence="1">Uncharacterized protein</fullName>
    </submittedName>
</protein>
<reference evidence="1" key="1">
    <citation type="journal article" date="2012" name="Nature">
        <title>The tomato genome sequence provides insights into fleshy fruit evolution.</title>
        <authorList>
            <consortium name="Tomato Genome Consortium"/>
        </authorList>
    </citation>
    <scope>NUCLEOTIDE SEQUENCE [LARGE SCALE GENOMIC DNA]</scope>
    <source>
        <strain evidence="1">cv. Heinz 1706</strain>
    </source>
</reference>
<evidence type="ECO:0000313" key="1">
    <source>
        <dbReference type="EnsemblPlants" id="Solyc05g025800.1.1.1"/>
    </source>
</evidence>
<evidence type="ECO:0000313" key="2">
    <source>
        <dbReference type="Proteomes" id="UP000004994"/>
    </source>
</evidence>
<dbReference type="AlphaFoldDB" id="A0A3Q7GKR2"/>
<reference evidence="1" key="2">
    <citation type="submission" date="2019-01" db="UniProtKB">
        <authorList>
            <consortium name="EnsemblPlants"/>
        </authorList>
    </citation>
    <scope>IDENTIFICATION</scope>
    <source>
        <strain evidence="1">cv. Heinz 1706</strain>
    </source>
</reference>
<keyword evidence="2" id="KW-1185">Reference proteome</keyword>
<dbReference type="Proteomes" id="UP000004994">
    <property type="component" value="Chromosome 5"/>
</dbReference>
<name>A0A3Q7GKR2_SOLLC</name>